<feature type="compositionally biased region" description="Basic and acidic residues" evidence="1">
    <location>
        <begin position="63"/>
        <end position="77"/>
    </location>
</feature>
<dbReference type="EMBL" id="GBRD01003856">
    <property type="protein sequence ID" value="JAG61965.1"/>
    <property type="molecule type" value="Transcribed_RNA"/>
</dbReference>
<evidence type="ECO:0000256" key="1">
    <source>
        <dbReference type="SAM" id="MobiDB-lite"/>
    </source>
</evidence>
<feature type="compositionally biased region" description="Polar residues" evidence="1">
    <location>
        <begin position="1"/>
        <end position="13"/>
    </location>
</feature>
<feature type="region of interest" description="Disordered" evidence="1">
    <location>
        <begin position="1"/>
        <end position="77"/>
    </location>
</feature>
<accession>A0A0K8T9Z1</accession>
<dbReference type="PANTHER" id="PTHR10773:SF19">
    <property type="match status" value="1"/>
</dbReference>
<dbReference type="AlphaFoldDB" id="A0A0K8T9Z1"/>
<dbReference type="PANTHER" id="PTHR10773">
    <property type="entry name" value="DNA-DIRECTED RNA POLYMERASES I, II, AND III SUBUNIT RPABC2"/>
    <property type="match status" value="1"/>
</dbReference>
<sequence length="273" mass="31196">MADPDGSTTTSAIHISKNDPVISNFSSTVPGAERTYEDVLAPNSSNSRGCCDPPTAKRKRSPKDKEETHKKLRESHPVRPPCTEKCLKGCTKKISEERRTEINSEFWLLNFVGRSSYVLSHTEALDTKNKLKNINCVKSSYYKYFLKEKGKLEEVYRTFFLTTLGFTPTNNTLLKRVLNTSLVPENDKRGKHSPPNKCDTELIQKHIRSLNPGISQYRRKLAPNRLYVTSELTIKKMHSLFKEAHPSTECSYQTYLTQVSIVQNEHLIPESWT</sequence>
<name>A0A0K8T9Z1_LYGHE</name>
<proteinExistence type="predicted"/>
<evidence type="ECO:0000313" key="2">
    <source>
        <dbReference type="EMBL" id="JAG61965.1"/>
    </source>
</evidence>
<organism evidence="2">
    <name type="scientific">Lygus hesperus</name>
    <name type="common">Western plant bug</name>
    <dbReference type="NCBI Taxonomy" id="30085"/>
    <lineage>
        <taxon>Eukaryota</taxon>
        <taxon>Metazoa</taxon>
        <taxon>Ecdysozoa</taxon>
        <taxon>Arthropoda</taxon>
        <taxon>Hexapoda</taxon>
        <taxon>Insecta</taxon>
        <taxon>Pterygota</taxon>
        <taxon>Neoptera</taxon>
        <taxon>Paraneoptera</taxon>
        <taxon>Hemiptera</taxon>
        <taxon>Heteroptera</taxon>
        <taxon>Panheteroptera</taxon>
        <taxon>Cimicomorpha</taxon>
        <taxon>Miridae</taxon>
        <taxon>Mirini</taxon>
        <taxon>Lygus</taxon>
    </lineage>
</organism>
<protein>
    <submittedName>
        <fullName evidence="2">Uncharacterized protein</fullName>
    </submittedName>
</protein>
<reference evidence="2" key="1">
    <citation type="submission" date="2014-09" db="EMBL/GenBank/DDBJ databases">
        <authorList>
            <person name="Magalhaes I.L.F."/>
            <person name="Oliveira U."/>
            <person name="Santos F.R."/>
            <person name="Vidigal T.H.D.A."/>
            <person name="Brescovit A.D."/>
            <person name="Santos A.J."/>
        </authorList>
    </citation>
    <scope>NUCLEOTIDE SEQUENCE</scope>
</reference>